<evidence type="ECO:0000313" key="2">
    <source>
        <dbReference type="Proteomes" id="UP000327157"/>
    </source>
</evidence>
<reference evidence="1 2" key="3">
    <citation type="submission" date="2019-11" db="EMBL/GenBank/DDBJ databases">
        <title>A de novo genome assembly of a pear dwarfing rootstock.</title>
        <authorList>
            <person name="Wang F."/>
            <person name="Wang J."/>
            <person name="Li S."/>
            <person name="Zhang Y."/>
            <person name="Fang M."/>
            <person name="Ma L."/>
            <person name="Zhao Y."/>
            <person name="Jiang S."/>
        </authorList>
    </citation>
    <scope>NUCLEOTIDE SEQUENCE [LARGE SCALE GENOMIC DNA]</scope>
    <source>
        <strain evidence="1">S2</strain>
        <tissue evidence="1">Leaf</tissue>
    </source>
</reference>
<name>A0A5N5F7R0_9ROSA</name>
<gene>
    <name evidence="1" type="ORF">D8674_009370</name>
</gene>
<protein>
    <submittedName>
        <fullName evidence="1">Uncharacterized protein</fullName>
    </submittedName>
</protein>
<dbReference type="Proteomes" id="UP000327157">
    <property type="component" value="Chromosome 13"/>
</dbReference>
<reference evidence="1 2" key="1">
    <citation type="submission" date="2019-09" db="EMBL/GenBank/DDBJ databases">
        <authorList>
            <person name="Ou C."/>
        </authorList>
    </citation>
    <scope>NUCLEOTIDE SEQUENCE [LARGE SCALE GENOMIC DNA]</scope>
    <source>
        <strain evidence="1">S2</strain>
        <tissue evidence="1">Leaf</tissue>
    </source>
</reference>
<sequence>MRSEASPSKSIRSVVAATRMRVKKRLIRDLTTEARLHLKKKLEIFVDVGCSNYRRQRDDDDGECDTQVFLLVKFDDAMMNMRSSLRFSIYDNREEDEGEVWRWIGLEG</sequence>
<evidence type="ECO:0000313" key="1">
    <source>
        <dbReference type="EMBL" id="KAB2599099.1"/>
    </source>
</evidence>
<organism evidence="1 2">
    <name type="scientific">Pyrus ussuriensis x Pyrus communis</name>
    <dbReference type="NCBI Taxonomy" id="2448454"/>
    <lineage>
        <taxon>Eukaryota</taxon>
        <taxon>Viridiplantae</taxon>
        <taxon>Streptophyta</taxon>
        <taxon>Embryophyta</taxon>
        <taxon>Tracheophyta</taxon>
        <taxon>Spermatophyta</taxon>
        <taxon>Magnoliopsida</taxon>
        <taxon>eudicotyledons</taxon>
        <taxon>Gunneridae</taxon>
        <taxon>Pentapetalae</taxon>
        <taxon>rosids</taxon>
        <taxon>fabids</taxon>
        <taxon>Rosales</taxon>
        <taxon>Rosaceae</taxon>
        <taxon>Amygdaloideae</taxon>
        <taxon>Maleae</taxon>
        <taxon>Pyrus</taxon>
    </lineage>
</organism>
<proteinExistence type="predicted"/>
<dbReference type="EMBL" id="SMOL01000753">
    <property type="protein sequence ID" value="KAB2599099.1"/>
    <property type="molecule type" value="Genomic_DNA"/>
</dbReference>
<dbReference type="AlphaFoldDB" id="A0A5N5F7R0"/>
<keyword evidence="2" id="KW-1185">Reference proteome</keyword>
<reference evidence="2" key="2">
    <citation type="submission" date="2019-10" db="EMBL/GenBank/DDBJ databases">
        <title>A de novo genome assembly of a pear dwarfing rootstock.</title>
        <authorList>
            <person name="Wang F."/>
            <person name="Wang J."/>
            <person name="Li S."/>
            <person name="Zhang Y."/>
            <person name="Fang M."/>
            <person name="Ma L."/>
            <person name="Zhao Y."/>
            <person name="Jiang S."/>
        </authorList>
    </citation>
    <scope>NUCLEOTIDE SEQUENCE [LARGE SCALE GENOMIC DNA]</scope>
</reference>
<accession>A0A5N5F7R0</accession>
<comment type="caution">
    <text evidence="1">The sequence shown here is derived from an EMBL/GenBank/DDBJ whole genome shotgun (WGS) entry which is preliminary data.</text>
</comment>